<proteinExistence type="inferred from homology"/>
<protein>
    <recommendedName>
        <fullName evidence="4">Serine protease</fullName>
        <ecNumber evidence="4">3.4.21.-</ecNumber>
    </recommendedName>
</protein>
<feature type="domain" description="PDZ" evidence="5">
    <location>
        <begin position="783"/>
        <end position="865"/>
    </location>
</feature>
<dbReference type="GO" id="GO:0008236">
    <property type="term" value="F:serine-type peptidase activity"/>
    <property type="evidence" value="ECO:0007669"/>
    <property type="project" value="UniProtKB-KW"/>
</dbReference>
<dbReference type="SUPFAM" id="SSF50494">
    <property type="entry name" value="Trypsin-like serine proteases"/>
    <property type="match status" value="2"/>
</dbReference>
<dbReference type="Pfam" id="PF13365">
    <property type="entry name" value="Trypsin_2"/>
    <property type="match status" value="1"/>
</dbReference>
<dbReference type="InterPro" id="IPR009003">
    <property type="entry name" value="Peptidase_S1_PA"/>
</dbReference>
<dbReference type="PRINTS" id="PR00839">
    <property type="entry name" value="V8PROTEASE"/>
</dbReference>
<dbReference type="CDD" id="cd06719">
    <property type="entry name" value="PDZ2-4_Nma111p-like"/>
    <property type="match status" value="1"/>
</dbReference>
<dbReference type="InterPro" id="IPR008256">
    <property type="entry name" value="Peptidase_S1B"/>
</dbReference>
<dbReference type="PANTHER" id="PTHR46366:SF1">
    <property type="entry name" value="PDZ DOMAIN-CONTAINING PROTEIN C1685.05"/>
    <property type="match status" value="1"/>
</dbReference>
<keyword evidence="2 4" id="KW-0378">Hydrolase</keyword>
<feature type="domain" description="PDZ" evidence="5">
    <location>
        <begin position="226"/>
        <end position="302"/>
    </location>
</feature>
<dbReference type="EC" id="3.4.21.-" evidence="4"/>
<dbReference type="Pfam" id="PF00595">
    <property type="entry name" value="PDZ"/>
    <property type="match status" value="1"/>
</dbReference>
<evidence type="ECO:0000259" key="5">
    <source>
        <dbReference type="SMART" id="SM00228"/>
    </source>
</evidence>
<feature type="domain" description="PDZ" evidence="5">
    <location>
        <begin position="690"/>
        <end position="761"/>
    </location>
</feature>
<dbReference type="Gene3D" id="2.30.42.10">
    <property type="match status" value="3"/>
</dbReference>
<dbReference type="InterPro" id="IPR001478">
    <property type="entry name" value="PDZ"/>
</dbReference>
<dbReference type="EMBL" id="LK023326">
    <property type="protein sequence ID" value="CDS08582.1"/>
    <property type="molecule type" value="Genomic_DNA"/>
</dbReference>
<dbReference type="InterPro" id="IPR036034">
    <property type="entry name" value="PDZ_sf"/>
</dbReference>
<dbReference type="GO" id="GO:0006508">
    <property type="term" value="P:proteolysis"/>
    <property type="evidence" value="ECO:0007669"/>
    <property type="project" value="UniProtKB-KW"/>
</dbReference>
<dbReference type="AlphaFoldDB" id="A0A077WPD7"/>
<sequence length="907" mass="101198">MWKDTVDKCVQSIVTIKSTRVRSFDTDVPGSFTATGFIVSPGLILSNRHVVSAGPVVAQAVLANDEEIPLQPIYRDPVHDFGFFRYDPADIKFINIPSIPLAPKTAHVGQEIRVMGNNGGEKLSILSGTMAQLHREAPSYGIGEYNDFNTFYMQAASGTCAGSSGSPVLDLEGRAIALNCGGRSNASYYLPLDRIQRALDLIQQRQPVSRGTLYTEFRHCSFHELRQLGLPPSTEHDLRHAGYHGLLIVHATTPSTTTNAVLEPGDILLEMDGMEIMDFVQLETLLDDHVGRPIELTVLRQGERIMGLHMQVQDLHKSMPHRFLELGGGIAHDVSYQVARSYGISLNKGVYVSAAGYIFGTAYCLRRSIITSLDNQAVNTLDDLVSIVQRVPDGAHVPIRYYSLSNRKERVMVLHMDRRWHPMHTMGLWEYNDLAPLHVDLLPSPPRTPPPSEIQPAYSIDTLKECLVAIDCYHPHVIDGLQDSHTFGAGLVISLNPPRVLCDRDTIPVAMGSITLTLHCKVSVPASIVFMHPYYNFVILSFERIPDQVYYAPIEDHSRTWQLPKQGESLHYIGLDGNNQIKHQQGTITSIAGVRSRECLIPRYRSVNVETIQLEQDMEGQGGVLAAKDGFVLALWMSFATGEQETMFGQRRTTKMMGGLPVCYVAPCLEDYTTYALDVEFWTMQLANARQLGLPSNIQVQPNQQRVLYVMSKMDPSSPSAEALEVGDIVLEINHQPVSRLTDLTQYTKHNMLEMTIYRNGELMQCTVPSTFYDGQETIRVIGWQGLLIQDSPIAAKEQTCGKVPTGVYISSCAHGSPAQAVLKAGTWITAINGKHVYTLDTFLQQVERISKKDDHVRVKYLTKNNVANVSVLRLDRHYWPTWLVEKDPESASGWRLLHSSDSLLVR</sequence>
<name>A0A077WPD7_9FUNG</name>
<comment type="similarity">
    <text evidence="4">Belongs to the peptidase S1B family.</text>
</comment>
<dbReference type="PANTHER" id="PTHR46366">
    <property type="entry name" value="PRO-APOPTOTIC SERINE PROTEASE NMA111"/>
    <property type="match status" value="1"/>
</dbReference>
<dbReference type="SUPFAM" id="SSF50156">
    <property type="entry name" value="PDZ domain-like"/>
    <property type="match status" value="3"/>
</dbReference>
<dbReference type="InterPro" id="IPR025926">
    <property type="entry name" value="PDZ-like_dom"/>
</dbReference>
<reference evidence="6" key="1">
    <citation type="journal article" date="2014" name="Genome Announc.">
        <title>De novo whole-genome sequence and genome annotation of Lichtheimia ramosa.</title>
        <authorList>
            <person name="Linde J."/>
            <person name="Schwartze V."/>
            <person name="Binder U."/>
            <person name="Lass-Florl C."/>
            <person name="Voigt K."/>
            <person name="Horn F."/>
        </authorList>
    </citation>
    <scope>NUCLEOTIDE SEQUENCE</scope>
    <source>
        <strain evidence="6">JMRC FSU:6197</strain>
    </source>
</reference>
<keyword evidence="1 4" id="KW-0645">Protease</keyword>
<dbReference type="SMART" id="SM00228">
    <property type="entry name" value="PDZ"/>
    <property type="match status" value="3"/>
</dbReference>
<keyword evidence="3 4" id="KW-0720">Serine protease</keyword>
<accession>A0A077WPD7</accession>
<evidence type="ECO:0000313" key="6">
    <source>
        <dbReference type="EMBL" id="CDS08582.1"/>
    </source>
</evidence>
<evidence type="ECO:0000256" key="3">
    <source>
        <dbReference type="ARBA" id="ARBA00022825"/>
    </source>
</evidence>
<evidence type="ECO:0000256" key="4">
    <source>
        <dbReference type="RuleBase" id="RU004296"/>
    </source>
</evidence>
<gene>
    <name evidence="6" type="ORF">LRAMOSA09943</name>
</gene>
<dbReference type="Pfam" id="PF12812">
    <property type="entry name" value="PDZ_1"/>
    <property type="match status" value="1"/>
</dbReference>
<evidence type="ECO:0000256" key="2">
    <source>
        <dbReference type="ARBA" id="ARBA00022801"/>
    </source>
</evidence>
<dbReference type="Gene3D" id="2.40.10.120">
    <property type="match status" value="1"/>
</dbReference>
<evidence type="ECO:0000256" key="1">
    <source>
        <dbReference type="ARBA" id="ARBA00022670"/>
    </source>
</evidence>
<organism evidence="6">
    <name type="scientific">Lichtheimia ramosa</name>
    <dbReference type="NCBI Taxonomy" id="688394"/>
    <lineage>
        <taxon>Eukaryota</taxon>
        <taxon>Fungi</taxon>
        <taxon>Fungi incertae sedis</taxon>
        <taxon>Mucoromycota</taxon>
        <taxon>Mucoromycotina</taxon>
        <taxon>Mucoromycetes</taxon>
        <taxon>Mucorales</taxon>
        <taxon>Lichtheimiaceae</taxon>
        <taxon>Lichtheimia</taxon>
    </lineage>
</organism>
<dbReference type="OrthoDB" id="4217619at2759"/>